<comment type="caution">
    <text evidence="1">The sequence shown here is derived from an EMBL/GenBank/DDBJ whole genome shotgun (WGS) entry which is preliminary data.</text>
</comment>
<keyword evidence="2" id="KW-1185">Reference proteome</keyword>
<evidence type="ECO:0000313" key="2">
    <source>
        <dbReference type="Proteomes" id="UP001346869"/>
    </source>
</evidence>
<dbReference type="EMBL" id="JAUZQC010000023">
    <property type="protein sequence ID" value="KAK5849605.1"/>
    <property type="molecule type" value="Genomic_DNA"/>
</dbReference>
<reference evidence="1 2" key="1">
    <citation type="journal article" date="2023" name="Genes (Basel)">
        <title>Chromosome-Level Genome Assembly and Circadian Gene Repertoire of the Patagonia Blennie Eleginops maclovinus-The Closest Ancestral Proxy of Antarctic Cryonotothenioids.</title>
        <authorList>
            <person name="Cheng C.C."/>
            <person name="Rivera-Colon A.G."/>
            <person name="Minhas B.F."/>
            <person name="Wilson L."/>
            <person name="Rayamajhi N."/>
            <person name="Vargas-Chacoff L."/>
            <person name="Catchen J.M."/>
        </authorList>
    </citation>
    <scope>NUCLEOTIDE SEQUENCE [LARGE SCALE GENOMIC DNA]</scope>
    <source>
        <strain evidence="1">JMC-PN-2008</strain>
    </source>
</reference>
<name>A0AAN7WU90_ELEMC</name>
<dbReference type="AlphaFoldDB" id="A0AAN7WU90"/>
<evidence type="ECO:0000313" key="1">
    <source>
        <dbReference type="EMBL" id="KAK5849605.1"/>
    </source>
</evidence>
<protein>
    <submittedName>
        <fullName evidence="1">Uncharacterized protein</fullName>
    </submittedName>
</protein>
<sequence>MLFMGTDERSVFCPQREERGSKQKGRSLHHHNMVTDALFVHVQRRHPCALLIRCILVQAACEDPGIADNKTSRFGAPCFLSNHSASGKTEQCTAGISTV</sequence>
<organism evidence="1 2">
    <name type="scientific">Eleginops maclovinus</name>
    <name type="common">Patagonian blennie</name>
    <name type="synonym">Eleginus maclovinus</name>
    <dbReference type="NCBI Taxonomy" id="56733"/>
    <lineage>
        <taxon>Eukaryota</taxon>
        <taxon>Metazoa</taxon>
        <taxon>Chordata</taxon>
        <taxon>Craniata</taxon>
        <taxon>Vertebrata</taxon>
        <taxon>Euteleostomi</taxon>
        <taxon>Actinopterygii</taxon>
        <taxon>Neopterygii</taxon>
        <taxon>Teleostei</taxon>
        <taxon>Neoteleostei</taxon>
        <taxon>Acanthomorphata</taxon>
        <taxon>Eupercaria</taxon>
        <taxon>Perciformes</taxon>
        <taxon>Notothenioidei</taxon>
        <taxon>Eleginopidae</taxon>
        <taxon>Eleginops</taxon>
    </lineage>
</organism>
<reference evidence="1 2" key="2">
    <citation type="journal article" date="2023" name="Mol. Biol. Evol.">
        <title>Genomics of Secondarily Temperate Adaptation in the Only Non-Antarctic Icefish.</title>
        <authorList>
            <person name="Rivera-Colon A.G."/>
            <person name="Rayamajhi N."/>
            <person name="Minhas B.F."/>
            <person name="Madrigal G."/>
            <person name="Bilyk K.T."/>
            <person name="Yoon V."/>
            <person name="Hune M."/>
            <person name="Gregory S."/>
            <person name="Cheng C.H.C."/>
            <person name="Catchen J.M."/>
        </authorList>
    </citation>
    <scope>NUCLEOTIDE SEQUENCE [LARGE SCALE GENOMIC DNA]</scope>
    <source>
        <strain evidence="1">JMC-PN-2008</strain>
    </source>
</reference>
<dbReference type="Proteomes" id="UP001346869">
    <property type="component" value="Unassembled WGS sequence"/>
</dbReference>
<proteinExistence type="predicted"/>
<gene>
    <name evidence="1" type="ORF">PBY51_013926</name>
</gene>
<accession>A0AAN7WU90</accession>